<name>X1EWQ8_9ZZZZ</name>
<organism evidence="2">
    <name type="scientific">marine sediment metagenome</name>
    <dbReference type="NCBI Taxonomy" id="412755"/>
    <lineage>
        <taxon>unclassified sequences</taxon>
        <taxon>metagenomes</taxon>
        <taxon>ecological metagenomes</taxon>
    </lineage>
</organism>
<comment type="caution">
    <text evidence="2">The sequence shown here is derived from an EMBL/GenBank/DDBJ whole genome shotgun (WGS) entry which is preliminary data.</text>
</comment>
<evidence type="ECO:0000256" key="1">
    <source>
        <dbReference type="SAM" id="Phobius"/>
    </source>
</evidence>
<keyword evidence="1" id="KW-0472">Membrane</keyword>
<sequence>MLRGKKYKIIKFINSFLTILILIIMIGTDVYSRENKKNKVCRLLGSAL</sequence>
<feature type="non-terminal residue" evidence="2">
    <location>
        <position position="48"/>
    </location>
</feature>
<keyword evidence="1" id="KW-0812">Transmembrane</keyword>
<accession>X1EWQ8</accession>
<keyword evidence="1" id="KW-1133">Transmembrane helix</keyword>
<evidence type="ECO:0000313" key="2">
    <source>
        <dbReference type="EMBL" id="GAH21604.1"/>
    </source>
</evidence>
<reference evidence="2" key="1">
    <citation type="journal article" date="2014" name="Front. Microbiol.">
        <title>High frequency of phylogenetically diverse reductive dehalogenase-homologous genes in deep subseafloor sedimentary metagenomes.</title>
        <authorList>
            <person name="Kawai M."/>
            <person name="Futagami T."/>
            <person name="Toyoda A."/>
            <person name="Takaki Y."/>
            <person name="Nishi S."/>
            <person name="Hori S."/>
            <person name="Arai W."/>
            <person name="Tsubouchi T."/>
            <person name="Morono Y."/>
            <person name="Uchiyama I."/>
            <person name="Ito T."/>
            <person name="Fujiyama A."/>
            <person name="Inagaki F."/>
            <person name="Takami H."/>
        </authorList>
    </citation>
    <scope>NUCLEOTIDE SEQUENCE</scope>
    <source>
        <strain evidence="2">Expedition CK06-06</strain>
    </source>
</reference>
<dbReference type="AlphaFoldDB" id="X1EWQ8"/>
<dbReference type="EMBL" id="BART01040905">
    <property type="protein sequence ID" value="GAH21604.1"/>
    <property type="molecule type" value="Genomic_DNA"/>
</dbReference>
<feature type="transmembrane region" description="Helical" evidence="1">
    <location>
        <begin position="12"/>
        <end position="31"/>
    </location>
</feature>
<protein>
    <submittedName>
        <fullName evidence="2">Uncharacterized protein</fullName>
    </submittedName>
</protein>
<proteinExistence type="predicted"/>
<gene>
    <name evidence="2" type="ORF">S01H4_66234</name>
</gene>